<dbReference type="GO" id="GO:0005975">
    <property type="term" value="P:carbohydrate metabolic process"/>
    <property type="evidence" value="ECO:0007669"/>
    <property type="project" value="InterPro"/>
</dbReference>
<dbReference type="Proteomes" id="UP001367508">
    <property type="component" value="Unassembled WGS sequence"/>
</dbReference>
<keyword evidence="4" id="KW-0964">Secreted</keyword>
<reference evidence="9 10" key="1">
    <citation type="submission" date="2024-01" db="EMBL/GenBank/DDBJ databases">
        <title>The genomes of 5 underutilized Papilionoideae crops provide insights into root nodulation and disease resistanc.</title>
        <authorList>
            <person name="Jiang F."/>
        </authorList>
    </citation>
    <scope>NUCLEOTIDE SEQUENCE [LARGE SCALE GENOMIC DNA]</scope>
    <source>
        <strain evidence="9">LVBAO_FW01</strain>
        <tissue evidence="9">Leaves</tissue>
    </source>
</reference>
<evidence type="ECO:0000256" key="2">
    <source>
        <dbReference type="ARBA" id="ARBA00008834"/>
    </source>
</evidence>
<evidence type="ECO:0000256" key="6">
    <source>
        <dbReference type="ARBA" id="ARBA00023295"/>
    </source>
</evidence>
<evidence type="ECO:0008006" key="11">
    <source>
        <dbReference type="Google" id="ProtNLM"/>
    </source>
</evidence>
<dbReference type="InterPro" id="IPR012334">
    <property type="entry name" value="Pectin_lyas_fold"/>
</dbReference>
<comment type="similarity">
    <text evidence="2 8">Belongs to the glycosyl hydrolase 28 family.</text>
</comment>
<name>A0AAN9QDW6_CANGL</name>
<evidence type="ECO:0000256" key="8">
    <source>
        <dbReference type="RuleBase" id="RU361169"/>
    </source>
</evidence>
<evidence type="ECO:0000256" key="3">
    <source>
        <dbReference type="ARBA" id="ARBA00022512"/>
    </source>
</evidence>
<dbReference type="PANTHER" id="PTHR31375">
    <property type="match status" value="1"/>
</dbReference>
<dbReference type="GO" id="GO:0071555">
    <property type="term" value="P:cell wall organization"/>
    <property type="evidence" value="ECO:0007669"/>
    <property type="project" value="UniProtKB-KW"/>
</dbReference>
<organism evidence="9 10">
    <name type="scientific">Canavalia gladiata</name>
    <name type="common">Sword bean</name>
    <name type="synonym">Dolichos gladiatus</name>
    <dbReference type="NCBI Taxonomy" id="3824"/>
    <lineage>
        <taxon>Eukaryota</taxon>
        <taxon>Viridiplantae</taxon>
        <taxon>Streptophyta</taxon>
        <taxon>Embryophyta</taxon>
        <taxon>Tracheophyta</taxon>
        <taxon>Spermatophyta</taxon>
        <taxon>Magnoliopsida</taxon>
        <taxon>eudicotyledons</taxon>
        <taxon>Gunneridae</taxon>
        <taxon>Pentapetalae</taxon>
        <taxon>rosids</taxon>
        <taxon>fabids</taxon>
        <taxon>Fabales</taxon>
        <taxon>Fabaceae</taxon>
        <taxon>Papilionoideae</taxon>
        <taxon>50 kb inversion clade</taxon>
        <taxon>NPAAA clade</taxon>
        <taxon>indigoferoid/millettioid clade</taxon>
        <taxon>Phaseoleae</taxon>
        <taxon>Canavalia</taxon>
    </lineage>
</organism>
<sequence>MLKLGHTNRLSIPNADFINSAMLIKPTINTQVLQISRFGGKPNLDITKAFISAWTQACASTTAVKIVIPAGTYNMGVIDLKGPCKAPIEIKVDGTIKAPANPDVLKNAY</sequence>
<dbReference type="SUPFAM" id="SSF51126">
    <property type="entry name" value="Pectin lyase-like"/>
    <property type="match status" value="1"/>
</dbReference>
<dbReference type="Gene3D" id="2.160.20.10">
    <property type="entry name" value="Single-stranded right-handed beta-helix, Pectin lyase-like"/>
    <property type="match status" value="1"/>
</dbReference>
<keyword evidence="5 8" id="KW-0378">Hydrolase</keyword>
<evidence type="ECO:0000256" key="4">
    <source>
        <dbReference type="ARBA" id="ARBA00022525"/>
    </source>
</evidence>
<keyword evidence="3" id="KW-0134">Cell wall</keyword>
<evidence type="ECO:0000256" key="1">
    <source>
        <dbReference type="ARBA" id="ARBA00004191"/>
    </source>
</evidence>
<protein>
    <recommendedName>
        <fullName evidence="11">Polygalacturonase</fullName>
    </recommendedName>
</protein>
<dbReference type="EMBL" id="JAYMYQ010000005">
    <property type="protein sequence ID" value="KAK7327678.1"/>
    <property type="molecule type" value="Genomic_DNA"/>
</dbReference>
<evidence type="ECO:0000256" key="5">
    <source>
        <dbReference type="ARBA" id="ARBA00022801"/>
    </source>
</evidence>
<comment type="caution">
    <text evidence="9">The sequence shown here is derived from an EMBL/GenBank/DDBJ whole genome shotgun (WGS) entry which is preliminary data.</text>
</comment>
<keyword evidence="6 8" id="KW-0326">Glycosidase</keyword>
<evidence type="ECO:0000313" key="10">
    <source>
        <dbReference type="Proteomes" id="UP001367508"/>
    </source>
</evidence>
<keyword evidence="10" id="KW-1185">Reference proteome</keyword>
<dbReference type="AlphaFoldDB" id="A0AAN9QDW6"/>
<keyword evidence="7" id="KW-0961">Cell wall biogenesis/degradation</keyword>
<evidence type="ECO:0000256" key="7">
    <source>
        <dbReference type="ARBA" id="ARBA00023316"/>
    </source>
</evidence>
<evidence type="ECO:0000313" key="9">
    <source>
        <dbReference type="EMBL" id="KAK7327678.1"/>
    </source>
</evidence>
<comment type="subcellular location">
    <subcellularLocation>
        <location evidence="1">Secreted</location>
        <location evidence="1">Cell wall</location>
    </subcellularLocation>
</comment>
<dbReference type="Pfam" id="PF00295">
    <property type="entry name" value="Glyco_hydro_28"/>
    <property type="match status" value="1"/>
</dbReference>
<accession>A0AAN9QDW6</accession>
<gene>
    <name evidence="9" type="ORF">VNO77_21765</name>
</gene>
<dbReference type="InterPro" id="IPR000743">
    <property type="entry name" value="Glyco_hydro_28"/>
</dbReference>
<proteinExistence type="inferred from homology"/>
<dbReference type="InterPro" id="IPR011050">
    <property type="entry name" value="Pectin_lyase_fold/virulence"/>
</dbReference>
<dbReference type="GO" id="GO:0004650">
    <property type="term" value="F:polygalacturonase activity"/>
    <property type="evidence" value="ECO:0007669"/>
    <property type="project" value="InterPro"/>
</dbReference>